<dbReference type="Proteomes" id="UP000623467">
    <property type="component" value="Unassembled WGS sequence"/>
</dbReference>
<name>A0A8H6Z5E4_9AGAR</name>
<reference evidence="2" key="1">
    <citation type="submission" date="2020-05" db="EMBL/GenBank/DDBJ databases">
        <title>Mycena genomes resolve the evolution of fungal bioluminescence.</title>
        <authorList>
            <person name="Tsai I.J."/>
        </authorList>
    </citation>
    <scope>NUCLEOTIDE SEQUENCE</scope>
    <source>
        <strain evidence="2">160909Yilan</strain>
    </source>
</reference>
<feature type="region of interest" description="Disordered" evidence="1">
    <location>
        <begin position="387"/>
        <end position="412"/>
    </location>
</feature>
<gene>
    <name evidence="2" type="ORF">MSAN_00496200</name>
</gene>
<sequence>MLAWLKKIPSASPDLIKLWEDYECMVLFERSPSHRSRKRTSSCSPEFLQILVSVVMVESSPRSGLSKLRGRLDLTWTEMRASICSPSSNIGSDSHGLTELAVRLACRDVALQWIRKMVKNQLDLGGKAYSWESRDEVLASRRKLPIDNDAPLEHKKQWVSHSRAQRELADGISYLVRLSPPCPILYRQLWCIPIGPTMGASRSSETSLVYHVSKWLESFPNPTTELVAFWKQVGGLESNLLDTERFNDAEKRLREEIIKWEKGVSTARRRACRGVEANNESKESASSSNSGFEYVVHMSSSSAIVIVTDIDQAVVRFGFGQRGTKSGNRSTRTFVSRLGILKTLRKALPTAATAMRGTPSTGNEETQATWLNSSAWAQAVADGERDIGAGDDAAADHPHRRQTYEAEGIAGA</sequence>
<keyword evidence="3" id="KW-1185">Reference proteome</keyword>
<proteinExistence type="predicted"/>
<protein>
    <submittedName>
        <fullName evidence="2">Uncharacterized protein</fullName>
    </submittedName>
</protein>
<accession>A0A8H6Z5E4</accession>
<evidence type="ECO:0000256" key="1">
    <source>
        <dbReference type="SAM" id="MobiDB-lite"/>
    </source>
</evidence>
<organism evidence="2 3">
    <name type="scientific">Mycena sanguinolenta</name>
    <dbReference type="NCBI Taxonomy" id="230812"/>
    <lineage>
        <taxon>Eukaryota</taxon>
        <taxon>Fungi</taxon>
        <taxon>Dikarya</taxon>
        <taxon>Basidiomycota</taxon>
        <taxon>Agaricomycotina</taxon>
        <taxon>Agaricomycetes</taxon>
        <taxon>Agaricomycetidae</taxon>
        <taxon>Agaricales</taxon>
        <taxon>Marasmiineae</taxon>
        <taxon>Mycenaceae</taxon>
        <taxon>Mycena</taxon>
    </lineage>
</organism>
<dbReference type="AlphaFoldDB" id="A0A8H6Z5E4"/>
<comment type="caution">
    <text evidence="2">The sequence shown here is derived from an EMBL/GenBank/DDBJ whole genome shotgun (WGS) entry which is preliminary data.</text>
</comment>
<evidence type="ECO:0000313" key="2">
    <source>
        <dbReference type="EMBL" id="KAF7372900.1"/>
    </source>
</evidence>
<evidence type="ECO:0000313" key="3">
    <source>
        <dbReference type="Proteomes" id="UP000623467"/>
    </source>
</evidence>
<dbReference type="EMBL" id="JACAZH010000003">
    <property type="protein sequence ID" value="KAF7372900.1"/>
    <property type="molecule type" value="Genomic_DNA"/>
</dbReference>
<dbReference type="OrthoDB" id="3065231at2759"/>